<sequence>MCIDPRLIEFRPPWTSLDRSVQGGGGGFGSQIEGSPNHHILPETTNSNQTLVEVPMPQLSSHNVSQHPVPGEDHPSDGINNQEALIGISGRCPAIVRPMKAAGPLAPRVPSDRRIIPPQPTRVTKTTTQTSHAGSARGGVARRPQDEAKKAKTQRCGDGEGPCPRFDLIECGVFRDRSPIWGNKSPAPDAIRWHPLDRERRIQYYHVWPADHLTTTGPKFEVLVKKFVPQEDELTSRNYTTAGGFAQADRPHFATVEPIEKLSSRQLKWGSMVDLALTIFVGSRLASSERSMLNLDEARPIHDETSIWNRVNMIPPLLDYQLDKAVIMFQTKLLDEIYKRIYRKAKSTKTEDGSWFEMFLTFFILMQNVQFVHQIQRGFPDYILASHYDRHREIIADSARMVEGWEHSAPNIANVFLYFCDRHFKTSPFSGGAIEKAAELAGLKLHEIQFLCDRSAIETKMAAIHVVLRNPLLRFD</sequence>
<evidence type="ECO:0000256" key="1">
    <source>
        <dbReference type="SAM" id="MobiDB-lite"/>
    </source>
</evidence>
<evidence type="ECO:0000313" key="3">
    <source>
        <dbReference type="Proteomes" id="UP000750711"/>
    </source>
</evidence>
<accession>A0A9P8IH56</accession>
<gene>
    <name evidence="2" type="ORF">GP486_006275</name>
</gene>
<proteinExistence type="predicted"/>
<evidence type="ECO:0000313" key="2">
    <source>
        <dbReference type="EMBL" id="KAH0555779.1"/>
    </source>
</evidence>
<dbReference type="AlphaFoldDB" id="A0A9P8IH56"/>
<feature type="region of interest" description="Disordered" evidence="1">
    <location>
        <begin position="20"/>
        <end position="43"/>
    </location>
</feature>
<reference evidence="2" key="1">
    <citation type="submission" date="2021-03" db="EMBL/GenBank/DDBJ databases">
        <title>Comparative genomics and phylogenomic investigation of the class Geoglossomycetes provide insights into ecological specialization and systematics.</title>
        <authorList>
            <person name="Melie T."/>
            <person name="Pirro S."/>
            <person name="Miller A.N."/>
            <person name="Quandt A."/>
        </authorList>
    </citation>
    <scope>NUCLEOTIDE SEQUENCE</scope>
    <source>
        <strain evidence="2">CAQ_001_2017</strain>
    </source>
</reference>
<feature type="compositionally biased region" description="Low complexity" evidence="1">
    <location>
        <begin position="121"/>
        <end position="130"/>
    </location>
</feature>
<keyword evidence="3" id="KW-1185">Reference proteome</keyword>
<dbReference type="EMBL" id="JAGHQM010001361">
    <property type="protein sequence ID" value="KAH0555779.1"/>
    <property type="molecule type" value="Genomic_DNA"/>
</dbReference>
<protein>
    <submittedName>
        <fullName evidence="2">Uncharacterized protein</fullName>
    </submittedName>
</protein>
<dbReference type="Proteomes" id="UP000750711">
    <property type="component" value="Unassembled WGS sequence"/>
</dbReference>
<organism evidence="2 3">
    <name type="scientific">Trichoglossum hirsutum</name>
    <dbReference type="NCBI Taxonomy" id="265104"/>
    <lineage>
        <taxon>Eukaryota</taxon>
        <taxon>Fungi</taxon>
        <taxon>Dikarya</taxon>
        <taxon>Ascomycota</taxon>
        <taxon>Pezizomycotina</taxon>
        <taxon>Geoglossomycetes</taxon>
        <taxon>Geoglossales</taxon>
        <taxon>Geoglossaceae</taxon>
        <taxon>Trichoglossum</taxon>
    </lineage>
</organism>
<feature type="compositionally biased region" description="Basic and acidic residues" evidence="1">
    <location>
        <begin position="143"/>
        <end position="158"/>
    </location>
</feature>
<feature type="region of interest" description="Disordered" evidence="1">
    <location>
        <begin position="103"/>
        <end position="159"/>
    </location>
</feature>
<name>A0A9P8IH56_9PEZI</name>
<comment type="caution">
    <text evidence="2">The sequence shown here is derived from an EMBL/GenBank/DDBJ whole genome shotgun (WGS) entry which is preliminary data.</text>
</comment>